<dbReference type="PANTHER" id="PTHR48228">
    <property type="entry name" value="SUCCINYL-COA--D-CITRAMALATE COA-TRANSFERASE"/>
    <property type="match status" value="1"/>
</dbReference>
<dbReference type="InterPro" id="IPR023606">
    <property type="entry name" value="CoA-Trfase_III_dom_1_sf"/>
</dbReference>
<dbReference type="EC" id="2.8.3.16" evidence="2"/>
<dbReference type="Gene3D" id="3.40.50.10540">
    <property type="entry name" value="Crotonobetainyl-coa:carnitine coa-transferase, domain 1"/>
    <property type="match status" value="2"/>
</dbReference>
<organism evidence="2 3">
    <name type="scientific">Bordetella ansorpii</name>
    <dbReference type="NCBI Taxonomy" id="288768"/>
    <lineage>
        <taxon>Bacteria</taxon>
        <taxon>Pseudomonadati</taxon>
        <taxon>Pseudomonadota</taxon>
        <taxon>Betaproteobacteria</taxon>
        <taxon>Burkholderiales</taxon>
        <taxon>Alcaligenaceae</taxon>
        <taxon>Bordetella</taxon>
    </lineage>
</organism>
<dbReference type="PANTHER" id="PTHR48228:SF6">
    <property type="entry name" value="L-CARNITINE COA-TRANSFERASE"/>
    <property type="match status" value="1"/>
</dbReference>
<sequence length="736" mass="78270">MRPLTDMLVIEQFKPDSPEALRLALAMAGRILSDFGATVLRIQPRDQPVFMPALNTEDGITSSHEEAFLNAGKPRVLASDDALAMRADIVLTDDDTLDRAHADQIVVLVKSVPGGHALEGKRVSELCLMAQSGLLDMVGEPDREPLMLAGHQPAYAAGLAAFAATAAGIAARQSGLGGDIYTVCALDVLAWINWKSLASHLIGESGSCSREGPSTEWPVLPCRDGWVVLAFTRSDWHRVVDMVGVERLRSPEFETGAGRAARRAEYIRILREWSYAMTRAEIQLAATTFGLPVAVVLDAHEVISDPHNVARGVFEKDQEPGALAQPVLPLRWNGERFLRRTRPENASALDTRCAPATAPSVKQSSPDELPLSGFRVLDLGILTAGAGTSALLADAGAHVIKVESSRHPDPFRGWSDVSADEARTSIFSFSNRNKDGVELDLKSAEGRETFLRLVERSDIVVENFRRGVLENLGLSFETLRQRNPAIVLASISSQGETGPDSKKPSYGSTLEALSGMASACGYAGEGPQVSGRNVNYPDQVVSLFAMGAVTLAALSARRNGVGVHLDIPQRDVASFLIGDRLMAAQAARTSAATRSGNSSLSGHLQGCFKSVDGQWIAVTVPDGSIRNGLAGLLGSSDVDEKTLRSWIASKPSADALATLQQLGASAATVANNAAVCEALAGTTASALSRAPNEELLKGFPFQSARTPFVVRKLAPRLGEDTATVLHNVLGESARGV</sequence>
<proteinExistence type="predicted"/>
<gene>
    <name evidence="2" type="primary">bbsF</name>
    <name evidence="2" type="ORF">SAMEA3906486_02989</name>
</gene>
<dbReference type="STRING" id="288768.SAMEA3906486_02989"/>
<evidence type="ECO:0000313" key="3">
    <source>
        <dbReference type="Proteomes" id="UP000076848"/>
    </source>
</evidence>
<dbReference type="Proteomes" id="UP000076848">
    <property type="component" value="Unassembled WGS sequence"/>
</dbReference>
<dbReference type="EMBL" id="FKIF01000006">
    <property type="protein sequence ID" value="SAI70259.1"/>
    <property type="molecule type" value="Genomic_DNA"/>
</dbReference>
<dbReference type="OrthoDB" id="9058532at2"/>
<keyword evidence="1 2" id="KW-0808">Transferase</keyword>
<dbReference type="Pfam" id="PF02515">
    <property type="entry name" value="CoA_transf_3"/>
    <property type="match status" value="2"/>
</dbReference>
<dbReference type="SUPFAM" id="SSF89796">
    <property type="entry name" value="CoA-transferase family III (CaiB/BaiF)"/>
    <property type="match status" value="2"/>
</dbReference>
<dbReference type="InterPro" id="IPR050509">
    <property type="entry name" value="CoA-transferase_III"/>
</dbReference>
<dbReference type="InterPro" id="IPR044855">
    <property type="entry name" value="CoA-Trfase_III_dom3_sf"/>
</dbReference>
<dbReference type="InterPro" id="IPR003673">
    <property type="entry name" value="CoA-Trfase_fam_III"/>
</dbReference>
<keyword evidence="3" id="KW-1185">Reference proteome</keyword>
<dbReference type="Gene3D" id="3.30.1540.10">
    <property type="entry name" value="formyl-coa transferase, domain 3"/>
    <property type="match status" value="2"/>
</dbReference>
<dbReference type="GO" id="GO:0033608">
    <property type="term" value="F:formyl-CoA transferase activity"/>
    <property type="evidence" value="ECO:0007669"/>
    <property type="project" value="UniProtKB-EC"/>
</dbReference>
<reference evidence="2 3" key="1">
    <citation type="submission" date="2016-04" db="EMBL/GenBank/DDBJ databases">
        <authorList>
            <consortium name="Pathogen Informatics"/>
        </authorList>
    </citation>
    <scope>NUCLEOTIDE SEQUENCE [LARGE SCALE GENOMIC DNA]</scope>
    <source>
        <strain evidence="2 3">H050680373</strain>
    </source>
</reference>
<accession>A0A157SII9</accession>
<evidence type="ECO:0000256" key="1">
    <source>
        <dbReference type="ARBA" id="ARBA00022679"/>
    </source>
</evidence>
<name>A0A157SII9_9BORD</name>
<evidence type="ECO:0000313" key="2">
    <source>
        <dbReference type="EMBL" id="SAI70259.1"/>
    </source>
</evidence>
<protein>
    <submittedName>
        <fullName evidence="2">Subunit of succinyl-CoA:benzylsuccinate CoA-transferase</fullName>
        <ecNumber evidence="2">2.8.3.16</ecNumber>
    </submittedName>
</protein>
<dbReference type="RefSeq" id="WP_066128141.1">
    <property type="nucleotide sequence ID" value="NZ_FKIF01000006.1"/>
</dbReference>
<dbReference type="AlphaFoldDB" id="A0A157SII9"/>